<keyword evidence="2" id="KW-1185">Reference proteome</keyword>
<sequence>MIKGATAALEAAAPETVLGFLANYFPSSELGRPIADFSSSEREDLMEDPMVSLCDDEQVNGALTLDKTMIPYEQLFSWKAESKTTRNVQPIDTKHLRELKVLQALLQRPTDLLKTTRFDVLKFVLKLKCAGFEKELARRIVAAYALLSSEAAAPWLSLPYTIYLSELLSVCTDLMVLWQPNDTFTAKSVLTLVEPEHELGKRCQLVRAAVSVCLFLRKSERRPCLASECALYCF</sequence>
<dbReference type="VEuPathDB" id="TriTrypDB:ADEAN_000064000"/>
<dbReference type="EMBL" id="LR877145">
    <property type="protein sequence ID" value="CAD2213203.1"/>
    <property type="molecule type" value="Genomic_DNA"/>
</dbReference>
<proteinExistence type="predicted"/>
<dbReference type="AlphaFoldDB" id="A0A7G2C393"/>
<evidence type="ECO:0000313" key="2">
    <source>
        <dbReference type="Proteomes" id="UP000515908"/>
    </source>
</evidence>
<organism evidence="1 2">
    <name type="scientific">Angomonas deanei</name>
    <dbReference type="NCBI Taxonomy" id="59799"/>
    <lineage>
        <taxon>Eukaryota</taxon>
        <taxon>Discoba</taxon>
        <taxon>Euglenozoa</taxon>
        <taxon>Kinetoplastea</taxon>
        <taxon>Metakinetoplastina</taxon>
        <taxon>Trypanosomatida</taxon>
        <taxon>Trypanosomatidae</taxon>
        <taxon>Strigomonadinae</taxon>
        <taxon>Angomonas</taxon>
    </lineage>
</organism>
<reference evidence="1 2" key="1">
    <citation type="submission" date="2020-08" db="EMBL/GenBank/DDBJ databases">
        <authorList>
            <person name="Newling K."/>
            <person name="Davey J."/>
            <person name="Forrester S."/>
        </authorList>
    </citation>
    <scope>NUCLEOTIDE SEQUENCE [LARGE SCALE GENOMIC DNA]</scope>
    <source>
        <strain evidence="2">Crithidia deanei Carvalho (ATCC PRA-265)</strain>
    </source>
</reference>
<accession>A0A7G2C393</accession>
<name>A0A7G2C393_9TRYP</name>
<dbReference type="Proteomes" id="UP000515908">
    <property type="component" value="Chromosome 01"/>
</dbReference>
<evidence type="ECO:0000313" key="1">
    <source>
        <dbReference type="EMBL" id="CAD2213203.1"/>
    </source>
</evidence>
<protein>
    <submittedName>
        <fullName evidence="1">Uncharacterized protein</fullName>
    </submittedName>
</protein>
<gene>
    <name evidence="1" type="ORF">ADEAN_000064000</name>
</gene>